<reference evidence="1 2" key="1">
    <citation type="submission" date="2015-01" db="EMBL/GenBank/DDBJ databases">
        <title>Evolution of Trichinella species and genotypes.</title>
        <authorList>
            <person name="Korhonen P.K."/>
            <person name="Edoardo P."/>
            <person name="Giuseppe L.R."/>
            <person name="Gasser R.B."/>
        </authorList>
    </citation>
    <scope>NUCLEOTIDE SEQUENCE [LARGE SCALE GENOMIC DNA]</scope>
    <source>
        <strain evidence="1">ISS470</strain>
    </source>
</reference>
<proteinExistence type="predicted"/>
<sequence>MAPNAQVIRLFKCSKLCIQLETIGEIVSQLNSRTTRNSFCFYGNFKAHEKYGFLVFILNSMEIIQERILCHLPSICRLWPCDADRIQTVDTLYSQGNDT</sequence>
<evidence type="ECO:0000313" key="1">
    <source>
        <dbReference type="EMBL" id="KRY82563.1"/>
    </source>
</evidence>
<evidence type="ECO:0000313" key="2">
    <source>
        <dbReference type="Proteomes" id="UP000054995"/>
    </source>
</evidence>
<dbReference type="Proteomes" id="UP000054995">
    <property type="component" value="Unassembled WGS sequence"/>
</dbReference>
<dbReference type="AlphaFoldDB" id="A0A0V1FBC8"/>
<organism evidence="1 2">
    <name type="scientific">Trichinella pseudospiralis</name>
    <name type="common">Parasitic roundworm</name>
    <dbReference type="NCBI Taxonomy" id="6337"/>
    <lineage>
        <taxon>Eukaryota</taxon>
        <taxon>Metazoa</taxon>
        <taxon>Ecdysozoa</taxon>
        <taxon>Nematoda</taxon>
        <taxon>Enoplea</taxon>
        <taxon>Dorylaimia</taxon>
        <taxon>Trichinellida</taxon>
        <taxon>Trichinellidae</taxon>
        <taxon>Trichinella</taxon>
    </lineage>
</organism>
<keyword evidence="2" id="KW-1185">Reference proteome</keyword>
<accession>A0A0V1FBC8</accession>
<name>A0A0V1FBC8_TRIPS</name>
<protein>
    <submittedName>
        <fullName evidence="1">Uncharacterized protein</fullName>
    </submittedName>
</protein>
<comment type="caution">
    <text evidence="1">The sequence shown here is derived from an EMBL/GenBank/DDBJ whole genome shotgun (WGS) entry which is preliminary data.</text>
</comment>
<gene>
    <name evidence="1" type="ORF">T4D_15700</name>
</gene>
<dbReference type="EMBL" id="JYDT01000169">
    <property type="protein sequence ID" value="KRY82563.1"/>
    <property type="molecule type" value="Genomic_DNA"/>
</dbReference>